<evidence type="ECO:0000313" key="4">
    <source>
        <dbReference type="Proteomes" id="UP000001681"/>
    </source>
</evidence>
<dbReference type="InterPro" id="IPR010982">
    <property type="entry name" value="Lambda_DNA-bd_dom_sf"/>
</dbReference>
<dbReference type="GO" id="GO:0005829">
    <property type="term" value="C:cytosol"/>
    <property type="evidence" value="ECO:0007669"/>
    <property type="project" value="TreeGrafter"/>
</dbReference>
<reference evidence="4" key="3">
    <citation type="submission" date="2008-04" db="EMBL/GenBank/DDBJ databases">
        <title>Complete sequence of chromosome of Exiguobacterium sibiricum 255-15.</title>
        <authorList>
            <consortium name="US DOE Joint Genome Institute"/>
            <person name="Copeland A."/>
            <person name="Lucas S."/>
            <person name="Lapidus A."/>
            <person name="Glavina del Rio T."/>
            <person name="Dalin E."/>
            <person name="Tice H."/>
            <person name="Bruce D."/>
            <person name="Goodwin L."/>
            <person name="Pitluck S."/>
            <person name="Kiss H."/>
            <person name="Chertkov O."/>
            <person name="Monk C."/>
            <person name="Brettin T."/>
            <person name="Detter J.C."/>
            <person name="Han C."/>
            <person name="Kuske C.R."/>
            <person name="Schmutz J."/>
            <person name="Larimer F."/>
            <person name="Land M."/>
            <person name="Hauser L."/>
            <person name="Kyrpides N."/>
            <person name="Mikhailova N."/>
            <person name="Vishnivetskaya T."/>
            <person name="Rodrigues D.F."/>
            <person name="Gilichinsky D."/>
            <person name="Tiedje J."/>
            <person name="Richardson P."/>
        </authorList>
    </citation>
    <scope>NUCLEOTIDE SEQUENCE [LARGE SCALE GENOMIC DNA]</scope>
    <source>
        <strain evidence="4">DSM 17290 / CIP 109462 / JCM 13490 / 255-15</strain>
    </source>
</reference>
<dbReference type="HOGENOM" id="CLU_2381855_0_0_9"/>
<dbReference type="SMART" id="SM00530">
    <property type="entry name" value="HTH_XRE"/>
    <property type="match status" value="1"/>
</dbReference>
<dbReference type="RefSeq" id="WP_012371771.1">
    <property type="nucleotide sequence ID" value="NC_010556.1"/>
</dbReference>
<dbReference type="Gene3D" id="1.10.260.40">
    <property type="entry name" value="lambda repressor-like DNA-binding domains"/>
    <property type="match status" value="1"/>
</dbReference>
<reference evidence="3 4" key="1">
    <citation type="journal article" date="2006" name="Extremophiles">
        <title>Characterization of Exiguobacterium isolates from the Siberian permafrost. Description of Exiguobacterium sibiricum sp. nov.</title>
        <authorList>
            <person name="Rodrigues D.F."/>
            <person name="Goris J."/>
            <person name="Vishnivetskaya T."/>
            <person name="Gilichinsky D."/>
            <person name="Thomashow M.F."/>
            <person name="Tiedje J.M."/>
        </authorList>
    </citation>
    <scope>NUCLEOTIDE SEQUENCE [LARGE SCALE GENOMIC DNA]</scope>
    <source>
        <strain evidence="4">DSM 17290 / CIP 109462 / JCM 13490 / 255-15</strain>
    </source>
</reference>
<dbReference type="GO" id="GO:0003700">
    <property type="term" value="F:DNA-binding transcription factor activity"/>
    <property type="evidence" value="ECO:0007669"/>
    <property type="project" value="TreeGrafter"/>
</dbReference>
<feature type="domain" description="HTH cro/C1-type" evidence="2">
    <location>
        <begin position="15"/>
        <end position="69"/>
    </location>
</feature>
<name>B1YFN0_EXIS2</name>
<organism evidence="3 4">
    <name type="scientific">Exiguobacterium sibiricum (strain DSM 17290 / CCUG 55495 / CIP 109462 / JCM 13490 / 255-15)</name>
    <dbReference type="NCBI Taxonomy" id="262543"/>
    <lineage>
        <taxon>Bacteria</taxon>
        <taxon>Bacillati</taxon>
        <taxon>Bacillota</taxon>
        <taxon>Bacilli</taxon>
        <taxon>Bacillales</taxon>
        <taxon>Bacillales Family XII. Incertae Sedis</taxon>
        <taxon>Exiguobacterium</taxon>
    </lineage>
</organism>
<evidence type="ECO:0000313" key="3">
    <source>
        <dbReference type="EMBL" id="ACB62355.1"/>
    </source>
</evidence>
<dbReference type="SUPFAM" id="SSF47413">
    <property type="entry name" value="lambda repressor-like DNA-binding domains"/>
    <property type="match status" value="1"/>
</dbReference>
<dbReference type="Proteomes" id="UP000001681">
    <property type="component" value="Chromosome"/>
</dbReference>
<dbReference type="InterPro" id="IPR001387">
    <property type="entry name" value="Cro/C1-type_HTH"/>
</dbReference>
<reference evidence="3 4" key="2">
    <citation type="journal article" date="2008" name="BMC Genomics">
        <title>Architecture of thermal adaptation in an Exiguobacterium sibiricum strain isolated from 3 million year old permafrost: a genome and transcriptome approach.</title>
        <authorList>
            <person name="Rodrigues D.F."/>
            <person name="Ivanova N."/>
            <person name="He Z."/>
            <person name="Huebner M."/>
            <person name="Zhou J."/>
            <person name="Tiedje J.M."/>
        </authorList>
    </citation>
    <scope>NUCLEOTIDE SEQUENCE [LARGE SCALE GENOMIC DNA]</scope>
    <source>
        <strain evidence="4">DSM 17290 / CIP 109462 / JCM 13490 / 255-15</strain>
    </source>
</reference>
<evidence type="ECO:0000256" key="1">
    <source>
        <dbReference type="ARBA" id="ARBA00023125"/>
    </source>
</evidence>
<dbReference type="eggNOG" id="COG1396">
    <property type="taxonomic scope" value="Bacteria"/>
</dbReference>
<dbReference type="AlphaFoldDB" id="B1YFN0"/>
<sequence length="94" mass="11033">MSESISPLTNYGERIRTLRNRQGMELEQLAELTETTPEMMNRIERSLAHPSFSMIERMARVLGVPYEHLLRDIWPAQMIFQQEEDQKIIDLPSS</sequence>
<evidence type="ECO:0000259" key="2">
    <source>
        <dbReference type="PROSITE" id="PS50943"/>
    </source>
</evidence>
<accession>B1YFN0</accession>
<dbReference type="KEGG" id="esi:Exig_2909"/>
<dbReference type="PANTHER" id="PTHR46797">
    <property type="entry name" value="HTH-TYPE TRANSCRIPTIONAL REGULATOR"/>
    <property type="match status" value="1"/>
</dbReference>
<proteinExistence type="predicted"/>
<keyword evidence="4" id="KW-1185">Reference proteome</keyword>
<dbReference type="EMBL" id="CP001022">
    <property type="protein sequence ID" value="ACB62355.1"/>
    <property type="molecule type" value="Genomic_DNA"/>
</dbReference>
<dbReference type="Pfam" id="PF13560">
    <property type="entry name" value="HTH_31"/>
    <property type="match status" value="1"/>
</dbReference>
<gene>
    <name evidence="3" type="ordered locus">Exig_2909</name>
</gene>
<dbReference type="CDD" id="cd00093">
    <property type="entry name" value="HTH_XRE"/>
    <property type="match status" value="1"/>
</dbReference>
<dbReference type="PANTHER" id="PTHR46797:SF1">
    <property type="entry name" value="METHYLPHOSPHONATE SYNTHASE"/>
    <property type="match status" value="1"/>
</dbReference>
<dbReference type="OrthoDB" id="8895516at2"/>
<keyword evidence="1" id="KW-0238">DNA-binding</keyword>
<dbReference type="PROSITE" id="PS50943">
    <property type="entry name" value="HTH_CROC1"/>
    <property type="match status" value="1"/>
</dbReference>
<dbReference type="GO" id="GO:0003677">
    <property type="term" value="F:DNA binding"/>
    <property type="evidence" value="ECO:0007669"/>
    <property type="project" value="UniProtKB-KW"/>
</dbReference>
<dbReference type="STRING" id="262543.Exig_2909"/>
<dbReference type="InterPro" id="IPR050807">
    <property type="entry name" value="TransReg_Diox_bact_type"/>
</dbReference>
<protein>
    <submittedName>
        <fullName evidence="3">Transcriptional regulator, XRE family</fullName>
    </submittedName>
</protein>